<dbReference type="InterPro" id="IPR006498">
    <property type="entry name" value="Tail_tube"/>
</dbReference>
<sequence length="168" mass="18431">MFTNRVRQAIAATLQGLPLSATVEEFTPPKIEFDVEEMRGGRFIVEEMAKGGKALNAKLTLQGLGAEVMLALGVKLGDDILLNVREAGQDQDGNTWFTYHTVGGKLKSLEETAVKMGEKPKTNLELSCRTYNRLENGVPVIDIDVRTQKFVLNGVDILGDARRAVLMP</sequence>
<reference evidence="1 2" key="1">
    <citation type="submission" date="2014-10" db="EMBL/GenBank/DDBJ databases">
        <title>Draft genome sequence of Pseudomonas chlororaphis EA105.</title>
        <authorList>
            <person name="McCully L.M."/>
            <person name="Bitzer A.S."/>
            <person name="Spence C."/>
            <person name="Bais H."/>
            <person name="Silby M.W."/>
        </authorList>
    </citation>
    <scope>NUCLEOTIDE SEQUENCE [LARGE SCALE GENOMIC DNA]</scope>
    <source>
        <strain evidence="1 2">EA105</strain>
    </source>
</reference>
<protein>
    <submittedName>
        <fullName evidence="1">Phage tail protein</fullName>
    </submittedName>
</protein>
<dbReference type="OrthoDB" id="6942578at2"/>
<dbReference type="AlphaFoldDB" id="A0A0A6DGX3"/>
<accession>A0A0A6DGX3</accession>
<organism evidence="1 2">
    <name type="scientific">Pseudomonas chlororaphis</name>
    <dbReference type="NCBI Taxonomy" id="587753"/>
    <lineage>
        <taxon>Bacteria</taxon>
        <taxon>Pseudomonadati</taxon>
        <taxon>Pseudomonadota</taxon>
        <taxon>Gammaproteobacteria</taxon>
        <taxon>Pseudomonadales</taxon>
        <taxon>Pseudomonadaceae</taxon>
        <taxon>Pseudomonas</taxon>
    </lineage>
</organism>
<comment type="caution">
    <text evidence="1">The sequence shown here is derived from an EMBL/GenBank/DDBJ whole genome shotgun (WGS) entry which is preliminary data.</text>
</comment>
<dbReference type="EMBL" id="JSFK01000001">
    <property type="protein sequence ID" value="KHA75133.1"/>
    <property type="molecule type" value="Genomic_DNA"/>
</dbReference>
<evidence type="ECO:0000313" key="2">
    <source>
        <dbReference type="Proteomes" id="UP000030564"/>
    </source>
</evidence>
<evidence type="ECO:0000313" key="1">
    <source>
        <dbReference type="EMBL" id="KHA75133.1"/>
    </source>
</evidence>
<dbReference type="PATRIC" id="fig|587753.9.peg.474"/>
<dbReference type="Proteomes" id="UP000030564">
    <property type="component" value="Unassembled WGS sequence"/>
</dbReference>
<dbReference type="Pfam" id="PF04985">
    <property type="entry name" value="Phage_tube"/>
    <property type="match status" value="1"/>
</dbReference>
<name>A0A0A6DGX3_9PSED</name>
<proteinExistence type="predicted"/>
<gene>
    <name evidence="1" type="ORF">NZ35_02320</name>
</gene>